<evidence type="ECO:0000256" key="1">
    <source>
        <dbReference type="ARBA" id="ARBA00008078"/>
    </source>
</evidence>
<dbReference type="Proteomes" id="UP000694405">
    <property type="component" value="Chromosome 27"/>
</dbReference>
<dbReference type="SUPFAM" id="SSF53032">
    <property type="entry name" value="tRNA-intron endonuclease catalytic domain-like"/>
    <property type="match status" value="1"/>
</dbReference>
<dbReference type="GO" id="GO:0005634">
    <property type="term" value="C:nucleus"/>
    <property type="evidence" value="ECO:0007669"/>
    <property type="project" value="UniProtKB-ARBA"/>
</dbReference>
<dbReference type="PANTHER" id="PTHR13070:SF0">
    <property type="entry name" value="TRNA-SPLICING ENDONUCLEASE SUBUNIT SEN34"/>
    <property type="match status" value="1"/>
</dbReference>
<evidence type="ECO:0000256" key="3">
    <source>
        <dbReference type="ARBA" id="ARBA00022694"/>
    </source>
</evidence>
<dbReference type="CDD" id="cd22363">
    <property type="entry name" value="tRNA-intron_lyase_C"/>
    <property type="match status" value="1"/>
</dbReference>
<dbReference type="GO" id="GO:0000379">
    <property type="term" value="P:tRNA-type intron splice site recognition and cleavage"/>
    <property type="evidence" value="ECO:0007669"/>
    <property type="project" value="TreeGrafter"/>
</dbReference>
<dbReference type="Gene3D" id="3.40.1350.10">
    <property type="match status" value="1"/>
</dbReference>
<dbReference type="InterPro" id="IPR036167">
    <property type="entry name" value="tRNA_intron_Endo_cat-like_sf"/>
</dbReference>
<reference evidence="10" key="2">
    <citation type="submission" date="2025-08" db="UniProtKB">
        <authorList>
            <consortium name="Ensembl"/>
        </authorList>
    </citation>
    <scope>IDENTIFICATION</scope>
</reference>
<feature type="domain" description="tRNA intron endonuclease catalytic" evidence="8">
    <location>
        <begin position="182"/>
        <end position="255"/>
    </location>
</feature>
<feature type="transmembrane region" description="Helical" evidence="7">
    <location>
        <begin position="119"/>
        <end position="142"/>
    </location>
</feature>
<dbReference type="GO" id="GO:0003676">
    <property type="term" value="F:nucleic acid binding"/>
    <property type="evidence" value="ECO:0007669"/>
    <property type="project" value="InterPro"/>
</dbReference>
<feature type="domain" description="TSEN34 N-terminal" evidence="9">
    <location>
        <begin position="10"/>
        <end position="75"/>
    </location>
</feature>
<organism evidence="10 11">
    <name type="scientific">Melopsittacus undulatus</name>
    <name type="common">Budgerigar</name>
    <name type="synonym">Psittacus undulatus</name>
    <dbReference type="NCBI Taxonomy" id="13146"/>
    <lineage>
        <taxon>Eukaryota</taxon>
        <taxon>Metazoa</taxon>
        <taxon>Chordata</taxon>
        <taxon>Craniata</taxon>
        <taxon>Vertebrata</taxon>
        <taxon>Euteleostomi</taxon>
        <taxon>Archelosauria</taxon>
        <taxon>Archosauria</taxon>
        <taxon>Dinosauria</taxon>
        <taxon>Saurischia</taxon>
        <taxon>Theropoda</taxon>
        <taxon>Coelurosauria</taxon>
        <taxon>Aves</taxon>
        <taxon>Neognathae</taxon>
        <taxon>Neoaves</taxon>
        <taxon>Telluraves</taxon>
        <taxon>Australaves</taxon>
        <taxon>Psittaciformes</taxon>
        <taxon>Psittaculidae</taxon>
        <taxon>Melopsittacus</taxon>
    </lineage>
</organism>
<keyword evidence="7" id="KW-0812">Transmembrane</keyword>
<dbReference type="InterPro" id="IPR059049">
    <property type="entry name" value="TSEN34_N"/>
</dbReference>
<keyword evidence="7" id="KW-0472">Membrane</keyword>
<dbReference type="InterPro" id="IPR006677">
    <property type="entry name" value="tRNA_intron_Endonuc_cat-like"/>
</dbReference>
<feature type="transmembrane region" description="Helical" evidence="7">
    <location>
        <begin position="85"/>
        <end position="107"/>
    </location>
</feature>
<dbReference type="InterPro" id="IPR011856">
    <property type="entry name" value="tRNA_endonuc-like_dom_sf"/>
</dbReference>
<evidence type="ECO:0000259" key="9">
    <source>
        <dbReference type="Pfam" id="PF26577"/>
    </source>
</evidence>
<comment type="similarity">
    <text evidence="1">Belongs to the tRNA-intron endonuclease family.</text>
</comment>
<evidence type="ECO:0000256" key="7">
    <source>
        <dbReference type="SAM" id="Phobius"/>
    </source>
</evidence>
<dbReference type="AlphaFoldDB" id="A0A8V5GXB0"/>
<dbReference type="EC" id="4.6.1.16" evidence="2"/>
<reference evidence="10" key="1">
    <citation type="submission" date="2020-03" db="EMBL/GenBank/DDBJ databases">
        <title>Melopsittacus undulatus (budgerigar) genome, bMelUnd1, maternal haplotype with Z.</title>
        <authorList>
            <person name="Gedman G."/>
            <person name="Mountcastle J."/>
            <person name="Haase B."/>
            <person name="Formenti G."/>
            <person name="Wright T."/>
            <person name="Apodaca J."/>
            <person name="Pelan S."/>
            <person name="Chow W."/>
            <person name="Rhie A."/>
            <person name="Howe K."/>
            <person name="Fedrigo O."/>
            <person name="Jarvis E.D."/>
        </authorList>
    </citation>
    <scope>NUCLEOTIDE SEQUENCE [LARGE SCALE GENOMIC DNA]</scope>
</reference>
<name>A0A8V5GXB0_MELUD</name>
<evidence type="ECO:0000313" key="11">
    <source>
        <dbReference type="Proteomes" id="UP000694405"/>
    </source>
</evidence>
<proteinExistence type="inferred from homology"/>
<keyword evidence="11" id="KW-1185">Reference proteome</keyword>
<evidence type="ECO:0000256" key="2">
    <source>
        <dbReference type="ARBA" id="ARBA00012573"/>
    </source>
</evidence>
<protein>
    <recommendedName>
        <fullName evidence="2">tRNA-intron lyase</fullName>
        <ecNumber evidence="2">4.6.1.16</ecNumber>
    </recommendedName>
</protein>
<keyword evidence="3" id="KW-0819">tRNA processing</keyword>
<dbReference type="Pfam" id="PF26577">
    <property type="entry name" value="TSEN34_N"/>
    <property type="match status" value="1"/>
</dbReference>
<accession>A0A8V5GXB0</accession>
<evidence type="ECO:0000256" key="5">
    <source>
        <dbReference type="ARBA" id="ARBA00034031"/>
    </source>
</evidence>
<dbReference type="Pfam" id="PF01974">
    <property type="entry name" value="tRNA_int_endo"/>
    <property type="match status" value="1"/>
</dbReference>
<evidence type="ECO:0000256" key="6">
    <source>
        <dbReference type="SAM" id="MobiDB-lite"/>
    </source>
</evidence>
<dbReference type="GO" id="GO:0000213">
    <property type="term" value="F:tRNA-intron lyase activity"/>
    <property type="evidence" value="ECO:0007669"/>
    <property type="project" value="UniProtKB-EC"/>
</dbReference>
<dbReference type="PANTHER" id="PTHR13070">
    <property type="entry name" value="TRNA-SPLICING ENDONUCLEASE SUBUNIT SEN34-RELATED"/>
    <property type="match status" value="1"/>
</dbReference>
<evidence type="ECO:0000259" key="8">
    <source>
        <dbReference type="Pfam" id="PF01974"/>
    </source>
</evidence>
<keyword evidence="4" id="KW-0456">Lyase</keyword>
<dbReference type="Ensembl" id="ENSMUNT00000034725.1">
    <property type="protein sequence ID" value="ENSMUNP00000026409.1"/>
    <property type="gene ID" value="ENSMUNG00000017861.1"/>
</dbReference>
<reference evidence="10" key="3">
    <citation type="submission" date="2025-09" db="UniProtKB">
        <authorList>
            <consortium name="Ensembl"/>
        </authorList>
    </citation>
    <scope>IDENTIFICATION</scope>
</reference>
<evidence type="ECO:0000256" key="4">
    <source>
        <dbReference type="ARBA" id="ARBA00023239"/>
    </source>
</evidence>
<comment type="catalytic activity">
    <reaction evidence="5">
        <text>pretRNA = a 3'-half-tRNA molecule with a 5'-OH end + a 5'-half-tRNA molecule with a 2',3'-cyclic phosphate end + an intron with a 2',3'-cyclic phosphate and a 5'-hydroxyl terminus.</text>
        <dbReference type="EC" id="4.6.1.16"/>
    </reaction>
</comment>
<evidence type="ECO:0000313" key="10">
    <source>
        <dbReference type="Ensembl" id="ENSMUNP00000026409.1"/>
    </source>
</evidence>
<keyword evidence="7" id="KW-1133">Transmembrane helix</keyword>
<feature type="region of interest" description="Disordered" evidence="6">
    <location>
        <begin position="153"/>
        <end position="178"/>
    </location>
</feature>
<sequence>MAAPTEPPELRVLRGRGLVFAPGSARALRERHHVTGHAPSGRGHAPCPRGSRAGSLPALLLPEELRLLREGGGVRVMSRSRAPQVWGGAVMGLYGAAMVPYGAVMGAMGQLWCPMGQLWVLWGSYGVLWSSYGALWGSYGALWGSPTLTPPPLAAPPPLEPSAPPPPPERSCPSPTPCPTHEHRYQVYKDLWGRGLYLTHGGKFGGDFLVYPGPPSLFHASSLVTCLSPGSRLALGSLVTFARLGTHVRKTLVLSSPGPPGGGPVYTSVQWRADLG</sequence>